<dbReference type="HOGENOM" id="CLU_481331_0_0_10"/>
<feature type="domain" description="Nucleotidyl transferase" evidence="3">
    <location>
        <begin position="5"/>
        <end position="202"/>
    </location>
</feature>
<sequence length="534" mass="59281">MKFAIIAAGDGSRLAQEGITDPKPLVRVGEERLIDRLVRIFMANGAAEIVVVCNGHLPAVARHLSAIQREGLYGQPVPLRYVMRSTSSSMHSFYALRTFLQGEPFILTTVDTVFDEREFHDYVSSFQDRTARGADALMGVTDYIDDEKPLYVDVDGDMRVRGYYDTARPGLRFVSAGIYGLTPGTLSVLERCVERGDSRMRSFQRALVADGLRIEAYPLTQVFDIDHAEDIRKAVLRSPSLQKEKGGIAAGSVPGDREGILLVQRAERFSPNSVGKDLAILQEVGRILGNVSIVREEELAAFGGHGGQPVPWSRPVSSAAGGRIFSMARSPEALDRLEQLEKEGMQVLNPTAGVRACSRSNIEKVMRENHLPLPPDEGTDGYWVKRGDAAAQCREDVCFCRDEHELLRAKDRFVQRGVREVVVQAHVRGDLVKFYGVEGTGFFRCCYPGDGDETKFGDERLNGRPHHYPFSSRSLQADAERLSRLLHTAVYGGDAIVTRSGDYVIVDFNDWPSFSRCREEAARAIVRLSENARP</sequence>
<evidence type="ECO:0000313" key="5">
    <source>
        <dbReference type="Proteomes" id="UP000005697"/>
    </source>
</evidence>
<dbReference type="Proteomes" id="UP000005697">
    <property type="component" value="Unassembled WGS sequence"/>
</dbReference>
<reference evidence="4 5" key="1">
    <citation type="submission" date="2011-01" db="EMBL/GenBank/DDBJ databases">
        <authorList>
            <person name="Muzny D."/>
            <person name="Qin X."/>
            <person name="Deng J."/>
            <person name="Jiang H."/>
            <person name="Liu Y."/>
            <person name="Qu J."/>
            <person name="Song X.-Z."/>
            <person name="Zhang L."/>
            <person name="Thornton R."/>
            <person name="Coyle M."/>
            <person name="Francisco L."/>
            <person name="Jackson L."/>
            <person name="Javaid M."/>
            <person name="Korchina V."/>
            <person name="Kovar C."/>
            <person name="Mata R."/>
            <person name="Mathew T."/>
            <person name="Ngo R."/>
            <person name="Nguyen L."/>
            <person name="Nguyen N."/>
            <person name="Okwuonu G."/>
            <person name="Ongeri F."/>
            <person name="Pham C."/>
            <person name="Simmons D."/>
            <person name="Wilczek-Boney K."/>
            <person name="Hale W."/>
            <person name="Jakkamsetti A."/>
            <person name="Pham P."/>
            <person name="Ruth R."/>
            <person name="San Lucas F."/>
            <person name="Warren J."/>
            <person name="Zhang J."/>
            <person name="Zhao Z."/>
            <person name="Zhou C."/>
            <person name="Zhu D."/>
            <person name="Lee S."/>
            <person name="Bess C."/>
            <person name="Blankenburg K."/>
            <person name="Forbes L."/>
            <person name="Fu Q."/>
            <person name="Gubbala S."/>
            <person name="Hirani K."/>
            <person name="Jayaseelan J.C."/>
            <person name="Lara F."/>
            <person name="Munidasa M."/>
            <person name="Palculict T."/>
            <person name="Patil S."/>
            <person name="Pu L.-L."/>
            <person name="Saada N."/>
            <person name="Tang L."/>
            <person name="Weissenberger G."/>
            <person name="Zhu Y."/>
            <person name="Hemphill L."/>
            <person name="Shang Y."/>
            <person name="Youmans B."/>
            <person name="Ayvaz T."/>
            <person name="Ross M."/>
            <person name="Santibanez J."/>
            <person name="Aqrawi P."/>
            <person name="Gross S."/>
            <person name="Joshi V."/>
            <person name="Fowler G."/>
            <person name="Nazareth L."/>
            <person name="Reid J."/>
            <person name="Worley K."/>
            <person name="Petrosino J."/>
            <person name="Highlander S."/>
            <person name="Gibbs R."/>
        </authorList>
    </citation>
    <scope>NUCLEOTIDE SEQUENCE [LARGE SCALE GENOMIC DNA]</scope>
    <source>
        <strain evidence="4 5">DSM 16608</strain>
    </source>
</reference>
<evidence type="ECO:0000256" key="1">
    <source>
        <dbReference type="ARBA" id="ARBA00022679"/>
    </source>
</evidence>
<keyword evidence="5" id="KW-1185">Reference proteome</keyword>
<comment type="caution">
    <text evidence="4">The sequence shown here is derived from an EMBL/GenBank/DDBJ whole genome shotgun (WGS) entry which is preliminary data.</text>
</comment>
<gene>
    <name evidence="4" type="ORF">HMPREF9141_2695</name>
</gene>
<dbReference type="OrthoDB" id="9784180at2"/>
<dbReference type="STRING" id="888743.HMPREF9141_2695"/>
<name>F0FAS8_9BACT</name>
<dbReference type="GO" id="GO:0016779">
    <property type="term" value="F:nucleotidyltransferase activity"/>
    <property type="evidence" value="ECO:0007669"/>
    <property type="project" value="UniProtKB-KW"/>
</dbReference>
<dbReference type="Pfam" id="PF00483">
    <property type="entry name" value="NTP_transferase"/>
    <property type="match status" value="1"/>
</dbReference>
<accession>F0FAS8</accession>
<organism evidence="4 5">
    <name type="scientific">Prevotella multiformis DSM 16608</name>
    <dbReference type="NCBI Taxonomy" id="888743"/>
    <lineage>
        <taxon>Bacteria</taxon>
        <taxon>Pseudomonadati</taxon>
        <taxon>Bacteroidota</taxon>
        <taxon>Bacteroidia</taxon>
        <taxon>Bacteroidales</taxon>
        <taxon>Prevotellaceae</taxon>
        <taxon>Prevotella</taxon>
    </lineage>
</organism>
<dbReference type="Gene3D" id="3.90.550.10">
    <property type="entry name" value="Spore Coat Polysaccharide Biosynthesis Protein SpsA, Chain A"/>
    <property type="match status" value="1"/>
</dbReference>
<keyword evidence="1" id="KW-0808">Transferase</keyword>
<dbReference type="AlphaFoldDB" id="F0FAS8"/>
<evidence type="ECO:0000256" key="2">
    <source>
        <dbReference type="ARBA" id="ARBA00022695"/>
    </source>
</evidence>
<keyword evidence="2" id="KW-0548">Nucleotidyltransferase</keyword>
<dbReference type="InterPro" id="IPR029044">
    <property type="entry name" value="Nucleotide-diphossugar_trans"/>
</dbReference>
<dbReference type="eggNOG" id="COG0189">
    <property type="taxonomic scope" value="Bacteria"/>
</dbReference>
<dbReference type="InterPro" id="IPR050065">
    <property type="entry name" value="GlmU-like"/>
</dbReference>
<dbReference type="InterPro" id="IPR005835">
    <property type="entry name" value="NTP_transferase_dom"/>
</dbReference>
<dbReference type="SUPFAM" id="SSF53448">
    <property type="entry name" value="Nucleotide-diphospho-sugar transferases"/>
    <property type="match status" value="1"/>
</dbReference>
<proteinExistence type="predicted"/>
<dbReference type="EMBL" id="AEWX01000047">
    <property type="protein sequence ID" value="EGC18691.1"/>
    <property type="molecule type" value="Genomic_DNA"/>
</dbReference>
<protein>
    <recommendedName>
        <fullName evidence="3">Nucleotidyl transferase domain-containing protein</fullName>
    </recommendedName>
</protein>
<evidence type="ECO:0000259" key="3">
    <source>
        <dbReference type="Pfam" id="PF00483"/>
    </source>
</evidence>
<evidence type="ECO:0000313" key="4">
    <source>
        <dbReference type="EMBL" id="EGC18691.1"/>
    </source>
</evidence>
<dbReference type="PANTHER" id="PTHR43584">
    <property type="entry name" value="NUCLEOTIDYL TRANSFERASE"/>
    <property type="match status" value="1"/>
</dbReference>
<dbReference type="eggNOG" id="COG1208">
    <property type="taxonomic scope" value="Bacteria"/>
</dbReference>
<dbReference type="RefSeq" id="WP_007367432.1">
    <property type="nucleotide sequence ID" value="NZ_GL872282.1"/>
</dbReference>
<dbReference type="PANTHER" id="PTHR43584:SF8">
    <property type="entry name" value="N-ACETYLMURAMATE ALPHA-1-PHOSPHATE URIDYLYLTRANSFERASE"/>
    <property type="match status" value="1"/>
</dbReference>